<dbReference type="AlphaFoldDB" id="A0A0J9XA19"/>
<dbReference type="STRING" id="1173061.A0A0J9XA19"/>
<dbReference type="PRINTS" id="PR00081">
    <property type="entry name" value="GDHRDH"/>
</dbReference>
<comment type="caution">
    <text evidence="6">The sequence shown here is derived from an EMBL/GenBank/DDBJ whole genome shotgun (WGS) entry which is preliminary data.</text>
</comment>
<evidence type="ECO:0000259" key="5">
    <source>
        <dbReference type="SMART" id="SM00822"/>
    </source>
</evidence>
<organism evidence="6 7">
    <name type="scientific">Geotrichum candidum</name>
    <name type="common">Oospora lactis</name>
    <name type="synonym">Dipodascus geotrichum</name>
    <dbReference type="NCBI Taxonomy" id="1173061"/>
    <lineage>
        <taxon>Eukaryota</taxon>
        <taxon>Fungi</taxon>
        <taxon>Dikarya</taxon>
        <taxon>Ascomycota</taxon>
        <taxon>Saccharomycotina</taxon>
        <taxon>Dipodascomycetes</taxon>
        <taxon>Dipodascales</taxon>
        <taxon>Dipodascaceae</taxon>
        <taxon>Geotrichum</taxon>
    </lineage>
</organism>
<evidence type="ECO:0000256" key="3">
    <source>
        <dbReference type="ARBA" id="ARBA00023002"/>
    </source>
</evidence>
<keyword evidence="3" id="KW-0560">Oxidoreductase</keyword>
<dbReference type="InterPro" id="IPR002347">
    <property type="entry name" value="SDR_fam"/>
</dbReference>
<proteinExistence type="inferred from homology"/>
<keyword evidence="2" id="KW-0521">NADP</keyword>
<dbReference type="GO" id="GO:0016616">
    <property type="term" value="F:oxidoreductase activity, acting on the CH-OH group of donors, NAD or NADP as acceptor"/>
    <property type="evidence" value="ECO:0007669"/>
    <property type="project" value="UniProtKB-ARBA"/>
</dbReference>
<keyword evidence="7" id="KW-1185">Reference proteome</keyword>
<accession>A0A0J9XA19</accession>
<evidence type="ECO:0000313" key="7">
    <source>
        <dbReference type="Proteomes" id="UP000242525"/>
    </source>
</evidence>
<dbReference type="FunFam" id="3.40.50.720:FF:000047">
    <property type="entry name" value="NADP-dependent L-serine/L-allo-threonine dehydrogenase"/>
    <property type="match status" value="1"/>
</dbReference>
<dbReference type="InterPro" id="IPR036291">
    <property type="entry name" value="NAD(P)-bd_dom_sf"/>
</dbReference>
<dbReference type="Proteomes" id="UP000242525">
    <property type="component" value="Unassembled WGS sequence"/>
</dbReference>
<dbReference type="Pfam" id="PF00106">
    <property type="entry name" value="adh_short"/>
    <property type="match status" value="1"/>
</dbReference>
<dbReference type="SMART" id="SM00822">
    <property type="entry name" value="PKS_KR"/>
    <property type="match status" value="1"/>
</dbReference>
<dbReference type="PIRSF" id="PIRSF000126">
    <property type="entry name" value="11-beta-HSD1"/>
    <property type="match status" value="1"/>
</dbReference>
<dbReference type="InterPro" id="IPR057326">
    <property type="entry name" value="KR_dom"/>
</dbReference>
<dbReference type="PRINTS" id="PR00080">
    <property type="entry name" value="SDRFAMILY"/>
</dbReference>
<dbReference type="PANTHER" id="PTHR42901">
    <property type="entry name" value="ALCOHOL DEHYDROGENASE"/>
    <property type="match status" value="1"/>
</dbReference>
<feature type="domain" description="Ketoreductase" evidence="5">
    <location>
        <begin position="43"/>
        <end position="226"/>
    </location>
</feature>
<dbReference type="PANTHER" id="PTHR42901:SF1">
    <property type="entry name" value="ALCOHOL DEHYDROGENASE"/>
    <property type="match status" value="1"/>
</dbReference>
<dbReference type="Gene3D" id="3.40.50.720">
    <property type="entry name" value="NAD(P)-binding Rossmann-like Domain"/>
    <property type="match status" value="1"/>
</dbReference>
<evidence type="ECO:0000256" key="1">
    <source>
        <dbReference type="ARBA" id="ARBA00006484"/>
    </source>
</evidence>
<name>A0A0J9XA19_GEOCN</name>
<dbReference type="InterPro" id="IPR020904">
    <property type="entry name" value="Sc_DH/Rdtase_CS"/>
</dbReference>
<evidence type="ECO:0000256" key="4">
    <source>
        <dbReference type="RuleBase" id="RU000363"/>
    </source>
</evidence>
<comment type="similarity">
    <text evidence="1 4">Belongs to the short-chain dehydrogenases/reductases (SDR) family.</text>
</comment>
<dbReference type="EMBL" id="CCBN010000005">
    <property type="protein sequence ID" value="CDO53626.1"/>
    <property type="molecule type" value="Genomic_DNA"/>
</dbReference>
<dbReference type="SUPFAM" id="SSF51735">
    <property type="entry name" value="NAD(P)-binding Rossmann-fold domains"/>
    <property type="match status" value="1"/>
</dbReference>
<protein>
    <submittedName>
        <fullName evidence="6">Similar to Saccharomyces cerevisiae YMR226C NADP(+)-dependent dehydrogenase</fullName>
    </submittedName>
</protein>
<evidence type="ECO:0000256" key="2">
    <source>
        <dbReference type="ARBA" id="ARBA00022857"/>
    </source>
</evidence>
<dbReference type="PROSITE" id="PS00061">
    <property type="entry name" value="ADH_SHORT"/>
    <property type="match status" value="1"/>
</dbReference>
<sequence length="297" mass="31925">MLFHTTKKLFTKIAGLHRPVALAALSRGVSTYGRQAQSRLAGKTVLLTGASAGIGAATALELVDAAAGDLRLILAARRTDRLNALADKIAAEYPQAEVITRALDVSDYKTVPEFVPGLPAAWREIDVLINNAGMVFGLERVGEIDPLDMEVMFNTNVLGLIQLTQSVVPGMRARGRGDILNIGSIAGLDPYAGGSVYCATKAAVNSFTHSLRKELIDTRIRVLEVQPGAVETEFSLVRFKGDKEKASKVYEGTEPLTAEDVAEIITFALTRRENTVVAQTLVFPSHQGSATSLYRKS</sequence>
<dbReference type="OrthoDB" id="6251714at2759"/>
<gene>
    <name evidence="6" type="ORF">BN980_GECA05s04663g</name>
</gene>
<reference evidence="6" key="1">
    <citation type="submission" date="2014-03" db="EMBL/GenBank/DDBJ databases">
        <authorList>
            <person name="Casaregola S."/>
        </authorList>
    </citation>
    <scope>NUCLEOTIDE SEQUENCE [LARGE SCALE GENOMIC DNA]</scope>
    <source>
        <strain evidence="6">CLIB 918</strain>
    </source>
</reference>
<evidence type="ECO:0000313" key="6">
    <source>
        <dbReference type="EMBL" id="CDO53626.1"/>
    </source>
</evidence>